<organism evidence="1 2">
    <name type="scientific">Araneus ventricosus</name>
    <name type="common">Orbweaver spider</name>
    <name type="synonym">Epeira ventricosa</name>
    <dbReference type="NCBI Taxonomy" id="182803"/>
    <lineage>
        <taxon>Eukaryota</taxon>
        <taxon>Metazoa</taxon>
        <taxon>Ecdysozoa</taxon>
        <taxon>Arthropoda</taxon>
        <taxon>Chelicerata</taxon>
        <taxon>Arachnida</taxon>
        <taxon>Araneae</taxon>
        <taxon>Araneomorphae</taxon>
        <taxon>Entelegynae</taxon>
        <taxon>Araneoidea</taxon>
        <taxon>Araneidae</taxon>
        <taxon>Araneus</taxon>
    </lineage>
</organism>
<accession>A0A4Y2VZC6</accession>
<dbReference type="AlphaFoldDB" id="A0A4Y2VZC6"/>
<sequence length="99" mass="10893">MHKFGGLDKAQISLVTLTSRFEATRGLFWRDLVILNRGWITGNAPELAAPCAGFHTTPTGGLLLPAYFLTCNRTYTQHIFGKLGFRTWSPAATGPAPYH</sequence>
<evidence type="ECO:0000313" key="1">
    <source>
        <dbReference type="EMBL" id="GBO29240.1"/>
    </source>
</evidence>
<gene>
    <name evidence="1" type="ORF">AVEN_5429_1</name>
</gene>
<reference evidence="1 2" key="1">
    <citation type="journal article" date="2019" name="Sci. Rep.">
        <title>Orb-weaving spider Araneus ventricosus genome elucidates the spidroin gene catalogue.</title>
        <authorList>
            <person name="Kono N."/>
            <person name="Nakamura H."/>
            <person name="Ohtoshi R."/>
            <person name="Moran D.A.P."/>
            <person name="Shinohara A."/>
            <person name="Yoshida Y."/>
            <person name="Fujiwara M."/>
            <person name="Mori M."/>
            <person name="Tomita M."/>
            <person name="Arakawa K."/>
        </authorList>
    </citation>
    <scope>NUCLEOTIDE SEQUENCE [LARGE SCALE GENOMIC DNA]</scope>
</reference>
<name>A0A4Y2VZC6_ARAVE</name>
<keyword evidence="2" id="KW-1185">Reference proteome</keyword>
<proteinExistence type="predicted"/>
<comment type="caution">
    <text evidence="1">The sequence shown here is derived from an EMBL/GenBank/DDBJ whole genome shotgun (WGS) entry which is preliminary data.</text>
</comment>
<protein>
    <submittedName>
        <fullName evidence="1">Uncharacterized protein</fullName>
    </submittedName>
</protein>
<dbReference type="EMBL" id="BGPR01052405">
    <property type="protein sequence ID" value="GBO29240.1"/>
    <property type="molecule type" value="Genomic_DNA"/>
</dbReference>
<evidence type="ECO:0000313" key="2">
    <source>
        <dbReference type="Proteomes" id="UP000499080"/>
    </source>
</evidence>
<dbReference type="Proteomes" id="UP000499080">
    <property type="component" value="Unassembled WGS sequence"/>
</dbReference>